<keyword evidence="3 8" id="KW-0479">Metal-binding</keyword>
<dbReference type="GO" id="GO:0008270">
    <property type="term" value="F:zinc ion binding"/>
    <property type="evidence" value="ECO:0007669"/>
    <property type="project" value="UniProtKB-UniRule"/>
</dbReference>
<proteinExistence type="inferred from homology"/>
<dbReference type="GO" id="GO:0005524">
    <property type="term" value="F:ATP binding"/>
    <property type="evidence" value="ECO:0007669"/>
    <property type="project" value="UniProtKB-UniRule"/>
</dbReference>
<keyword evidence="6 8" id="KW-0067">ATP-binding</keyword>
<keyword evidence="2 8" id="KW-0235">DNA replication</keyword>
<evidence type="ECO:0000256" key="2">
    <source>
        <dbReference type="ARBA" id="ARBA00022705"/>
    </source>
</evidence>
<feature type="binding site" evidence="8">
    <location>
        <position position="471"/>
    </location>
    <ligand>
        <name>Zn(2+)</name>
        <dbReference type="ChEBI" id="CHEBI:29105"/>
        <label>1</label>
    </ligand>
</feature>
<reference evidence="11" key="1">
    <citation type="journal article" date="2014" name="Int. J. Syst. Evol. Microbiol.">
        <title>Complete genome sequence of Corynebacterium casei LMG S-19264T (=DSM 44701T), isolated from a smear-ripened cheese.</title>
        <authorList>
            <consortium name="US DOE Joint Genome Institute (JGI-PGF)"/>
            <person name="Walter F."/>
            <person name="Albersmeier A."/>
            <person name="Kalinowski J."/>
            <person name="Ruckert C."/>
        </authorList>
    </citation>
    <scope>NUCLEOTIDE SEQUENCE</scope>
    <source>
        <strain evidence="11">JCM 5069</strain>
    </source>
</reference>
<keyword evidence="12" id="KW-1185">Reference proteome</keyword>
<evidence type="ECO:0000256" key="9">
    <source>
        <dbReference type="SAM" id="MobiDB-lite"/>
    </source>
</evidence>
<evidence type="ECO:0000256" key="8">
    <source>
        <dbReference type="HAMAP-Rule" id="MF_00983"/>
    </source>
</evidence>
<evidence type="ECO:0000256" key="3">
    <source>
        <dbReference type="ARBA" id="ARBA00022723"/>
    </source>
</evidence>
<dbReference type="InterPro" id="IPR041222">
    <property type="entry name" value="PriA_3primeBD"/>
</dbReference>
<evidence type="ECO:0000256" key="1">
    <source>
        <dbReference type="ARBA" id="ARBA00022515"/>
    </source>
</evidence>
<keyword evidence="5 8" id="KW-0862">Zinc</keyword>
<comment type="function">
    <text evidence="8">Initiates the restart of stalled replication forks, which reloads the replicative helicase on sites other than the origin of replication. Recognizes and binds to abandoned replication forks and remodels them to uncover a helicase loading site. Promotes assembly of the primosome at these replication forks.</text>
</comment>
<feature type="binding site" evidence="8">
    <location>
        <position position="436"/>
    </location>
    <ligand>
        <name>Zn(2+)</name>
        <dbReference type="ChEBI" id="CHEBI:29105"/>
        <label>1</label>
    </ligand>
</feature>
<dbReference type="FunFam" id="3.40.1440.60:FF:000002">
    <property type="entry name" value="Primosome assembly protein PriA"/>
    <property type="match status" value="1"/>
</dbReference>
<dbReference type="GO" id="GO:0043138">
    <property type="term" value="F:3'-5' DNA helicase activity"/>
    <property type="evidence" value="ECO:0007669"/>
    <property type="project" value="TreeGrafter"/>
</dbReference>
<organism evidence="11 12">
    <name type="scientific">Streptomyces sulfonofaciens</name>
    <dbReference type="NCBI Taxonomy" id="68272"/>
    <lineage>
        <taxon>Bacteria</taxon>
        <taxon>Bacillati</taxon>
        <taxon>Actinomycetota</taxon>
        <taxon>Actinomycetes</taxon>
        <taxon>Kitasatosporales</taxon>
        <taxon>Streptomycetaceae</taxon>
        <taxon>Streptomyces</taxon>
    </lineage>
</organism>
<dbReference type="RefSeq" id="WP_189930585.1">
    <property type="nucleotide sequence ID" value="NZ_BNCD01000004.1"/>
</dbReference>
<dbReference type="GO" id="GO:0006310">
    <property type="term" value="P:DNA recombination"/>
    <property type="evidence" value="ECO:0007669"/>
    <property type="project" value="InterPro"/>
</dbReference>
<protein>
    <recommendedName>
        <fullName evidence="8">Probable replication restart protein PriA</fullName>
    </recommendedName>
    <alternativeName>
        <fullName evidence="8">Putative ATP-dependent DNA helicase PriA</fullName>
    </alternativeName>
</protein>
<feature type="region of interest" description="Disordered" evidence="9">
    <location>
        <begin position="165"/>
        <end position="193"/>
    </location>
</feature>
<feature type="binding site" evidence="8">
    <location>
        <position position="445"/>
    </location>
    <ligand>
        <name>Zn(2+)</name>
        <dbReference type="ChEBI" id="CHEBI:29105"/>
        <label>2</label>
    </ligand>
</feature>
<dbReference type="NCBIfam" id="NF011452">
    <property type="entry name" value="PRK14873.1-2"/>
    <property type="match status" value="1"/>
</dbReference>
<evidence type="ECO:0000313" key="12">
    <source>
        <dbReference type="Proteomes" id="UP000603708"/>
    </source>
</evidence>
<comment type="caution">
    <text evidence="8">As this protein does not have any detectable helicase domains, it probably does not have helicase activity.</text>
</comment>
<name>A0A919G235_9ACTN</name>
<keyword evidence="4 8" id="KW-0547">Nucleotide-binding</keyword>
<dbReference type="Gene3D" id="3.40.1440.60">
    <property type="entry name" value="PriA, 3(prime) DNA-binding domain"/>
    <property type="match status" value="1"/>
</dbReference>
<dbReference type="Pfam" id="PF17764">
    <property type="entry name" value="PriA_3primeBD"/>
    <property type="match status" value="1"/>
</dbReference>
<dbReference type="Gene3D" id="3.40.50.300">
    <property type="entry name" value="P-loop containing nucleotide triphosphate hydrolases"/>
    <property type="match status" value="1"/>
</dbReference>
<comment type="caution">
    <text evidence="11">The sequence shown here is derived from an EMBL/GenBank/DDBJ whole genome shotgun (WGS) entry which is preliminary data.</text>
</comment>
<dbReference type="InterPro" id="IPR027417">
    <property type="entry name" value="P-loop_NTPase"/>
</dbReference>
<dbReference type="EMBL" id="BNCD01000004">
    <property type="protein sequence ID" value="GHH75780.1"/>
    <property type="molecule type" value="Genomic_DNA"/>
</dbReference>
<evidence type="ECO:0000256" key="5">
    <source>
        <dbReference type="ARBA" id="ARBA00022833"/>
    </source>
</evidence>
<dbReference type="GO" id="GO:0006269">
    <property type="term" value="P:DNA replication, synthesis of primer"/>
    <property type="evidence" value="ECO:0007669"/>
    <property type="project" value="UniProtKB-KW"/>
</dbReference>
<evidence type="ECO:0000313" key="11">
    <source>
        <dbReference type="EMBL" id="GHH75780.1"/>
    </source>
</evidence>
<dbReference type="InterPro" id="IPR005259">
    <property type="entry name" value="PriA"/>
</dbReference>
<evidence type="ECO:0000256" key="7">
    <source>
        <dbReference type="ARBA" id="ARBA00023125"/>
    </source>
</evidence>
<dbReference type="AlphaFoldDB" id="A0A919G235"/>
<keyword evidence="7 8" id="KW-0238">DNA-binding</keyword>
<feature type="binding site" evidence="8">
    <location>
        <position position="474"/>
    </location>
    <ligand>
        <name>Zn(2+)</name>
        <dbReference type="ChEBI" id="CHEBI:29105"/>
        <label>1</label>
    </ligand>
</feature>
<dbReference type="Proteomes" id="UP000603708">
    <property type="component" value="Unassembled WGS sequence"/>
</dbReference>
<evidence type="ECO:0000256" key="6">
    <source>
        <dbReference type="ARBA" id="ARBA00022840"/>
    </source>
</evidence>
<gene>
    <name evidence="8 11" type="primary">priA</name>
    <name evidence="11" type="ORF">GCM10018793_20160</name>
</gene>
<dbReference type="GO" id="GO:0006270">
    <property type="term" value="P:DNA replication initiation"/>
    <property type="evidence" value="ECO:0007669"/>
    <property type="project" value="TreeGrafter"/>
</dbReference>
<keyword evidence="1 8" id="KW-0639">Primosome</keyword>
<comment type="similarity">
    <text evidence="8">Belongs to the helicase family. PriA subfamily.</text>
</comment>
<feature type="compositionally biased region" description="Pro residues" evidence="9">
    <location>
        <begin position="176"/>
        <end position="189"/>
    </location>
</feature>
<dbReference type="HAMAP" id="MF_00983">
    <property type="entry name" value="PriA"/>
    <property type="match status" value="1"/>
</dbReference>
<dbReference type="InterPro" id="IPR042115">
    <property type="entry name" value="PriA_3primeBD_sf"/>
</dbReference>
<evidence type="ECO:0000256" key="4">
    <source>
        <dbReference type="ARBA" id="ARBA00022741"/>
    </source>
</evidence>
<dbReference type="PANTHER" id="PTHR30580:SF0">
    <property type="entry name" value="PRIMOSOMAL PROTEIN N"/>
    <property type="match status" value="1"/>
</dbReference>
<accession>A0A919G235</accession>
<feature type="binding site" evidence="8">
    <location>
        <position position="433"/>
    </location>
    <ligand>
        <name>Zn(2+)</name>
        <dbReference type="ChEBI" id="CHEBI:29105"/>
        <label>1</label>
    </ligand>
</feature>
<comment type="cofactor">
    <cofactor evidence="8">
        <name>Zn(2+)</name>
        <dbReference type="ChEBI" id="CHEBI:29105"/>
    </cofactor>
    <text evidence="8">Binds 2 zinc ions per subunit.</text>
</comment>
<feature type="binding site" evidence="8">
    <location>
        <position position="442"/>
    </location>
    <ligand>
        <name>Zn(2+)</name>
        <dbReference type="ChEBI" id="CHEBI:29105"/>
        <label>2</label>
    </ligand>
</feature>
<comment type="subunit">
    <text evidence="8">Component of the replication restart primosome.</text>
</comment>
<dbReference type="GO" id="GO:0003677">
    <property type="term" value="F:DNA binding"/>
    <property type="evidence" value="ECO:0007669"/>
    <property type="project" value="UniProtKB-UniRule"/>
</dbReference>
<feature type="binding site" evidence="8">
    <location>
        <position position="462"/>
    </location>
    <ligand>
        <name>Zn(2+)</name>
        <dbReference type="ChEBI" id="CHEBI:29105"/>
        <label>2</label>
    </ligand>
</feature>
<reference evidence="11" key="2">
    <citation type="submission" date="2020-09" db="EMBL/GenBank/DDBJ databases">
        <authorList>
            <person name="Sun Q."/>
            <person name="Ohkuma M."/>
        </authorList>
    </citation>
    <scope>NUCLEOTIDE SEQUENCE</scope>
    <source>
        <strain evidence="11">JCM 5069</strain>
    </source>
</reference>
<sequence>MSSENGQGDGAAGGVPPEQLALIRESVRKAKAPRAKPRTWRGAELAERLPVARVVVDKGVLHLDRYFDYAVPRDLDEQAQPGVRVRVRFGAGGHRVRGGRREGGGLVDGFLVERVAESDYAGPLAALAQVVSPEQVLDPELLGLARAVADRYAGSLADVLQLAVPPRSARAESRPSPEPAPPPPAPGPGPWERYSRGPAFLDALATAGAPRAVWNALPGPEWADALAHAVAATLSSGRGALVVVPDGRTLARVDAALTALLGPGGHAVLTAEAGPEKRYREWLAVRRGSVRAVVGTRAAMFAPVRNLGLVAIWDDGDSSHSEPRAPQPHAREVLLLRAAHSGCAFLLGAWGCTVEAAQLVENGWALPLVADREQARRAAPLVRTVQDTDLARDEAARAARLPSLAWQAAREGLAKGPVLVQVPRRGYVPRLACERCRTPARCRHCAGPVQAGADGSLRCGWCGRQEPAWHCTECGAFRLRAQVVGARRTAEELGRAFPAVPVRTSGREQVLDTVPGTPALVVSTPGAEPVAEGGYAAALLLDGWTMLGRPDLRAGEEALRRWIAAAALVRDQQAGGTVVVVAEPTLQPVQALVRWDPVGFAVRERTERAELGFPPVSRMASVTGPPDAVDAFLAAVELPGDAQVLGPVLLPLSPPGSPRRTGAPPPGEQWERALVRVPHGSGAALAAALKTAQAARTAKPARASAETVWVRVDPPDIG</sequence>
<dbReference type="GO" id="GO:1990077">
    <property type="term" value="C:primosome complex"/>
    <property type="evidence" value="ECO:0007669"/>
    <property type="project" value="UniProtKB-UniRule"/>
</dbReference>
<dbReference type="PANTHER" id="PTHR30580">
    <property type="entry name" value="PRIMOSOMAL PROTEIN N"/>
    <property type="match status" value="1"/>
</dbReference>
<feature type="binding site" evidence="8">
    <location>
        <position position="459"/>
    </location>
    <ligand>
        <name>Zn(2+)</name>
        <dbReference type="ChEBI" id="CHEBI:29105"/>
        <label>2</label>
    </ligand>
</feature>
<feature type="domain" description="Primosomal protein N' 3' DNA-binding" evidence="10">
    <location>
        <begin position="54"/>
        <end position="165"/>
    </location>
</feature>
<dbReference type="GO" id="GO:0006302">
    <property type="term" value="P:double-strand break repair"/>
    <property type="evidence" value="ECO:0007669"/>
    <property type="project" value="InterPro"/>
</dbReference>
<evidence type="ECO:0000259" key="10">
    <source>
        <dbReference type="Pfam" id="PF17764"/>
    </source>
</evidence>